<gene>
    <name evidence="1" type="ORF">X907_1873</name>
</gene>
<sequence length="137" mass="15350">MLFMTENVDIQVCDVRHIVHMRFPSRVSAGQLREIIGQLMSGAIPADYNILLDFTQTEQANVPATEILDLAMKRRKMLPAHPLAPVRTAVLGVKTDIEDALDAWESFLTESPPAVIFNRFDSETQALAWLTEGRQAD</sequence>
<reference evidence="1 2" key="1">
    <citation type="submission" date="2016-12" db="EMBL/GenBank/DDBJ databases">
        <title>The genome of dimorphic prosthecate Glycocaulis alkaliphilus 6b-8t, isolated from crude oil dictates its adaptability in petroleum environments.</title>
        <authorList>
            <person name="Wu X.-L."/>
            <person name="Geng S."/>
        </authorList>
    </citation>
    <scope>NUCLEOTIDE SEQUENCE [LARGE SCALE GENOMIC DNA]</scope>
    <source>
        <strain evidence="1 2">6B-8</strain>
    </source>
</reference>
<evidence type="ECO:0000313" key="2">
    <source>
        <dbReference type="Proteomes" id="UP000286954"/>
    </source>
</evidence>
<proteinExistence type="predicted"/>
<dbReference type="EMBL" id="CP018911">
    <property type="protein sequence ID" value="AZU04397.1"/>
    <property type="molecule type" value="Genomic_DNA"/>
</dbReference>
<dbReference type="KEGG" id="gak:X907_1873"/>
<accession>A0A3T0EB13</accession>
<evidence type="ECO:0000313" key="1">
    <source>
        <dbReference type="EMBL" id="AZU04397.1"/>
    </source>
</evidence>
<name>A0A3T0EB13_9PROT</name>
<organism evidence="1 2">
    <name type="scientific">Glycocaulis alkaliphilus</name>
    <dbReference type="NCBI Taxonomy" id="1434191"/>
    <lineage>
        <taxon>Bacteria</taxon>
        <taxon>Pseudomonadati</taxon>
        <taxon>Pseudomonadota</taxon>
        <taxon>Alphaproteobacteria</taxon>
        <taxon>Maricaulales</taxon>
        <taxon>Maricaulaceae</taxon>
        <taxon>Glycocaulis</taxon>
    </lineage>
</organism>
<keyword evidence="2" id="KW-1185">Reference proteome</keyword>
<dbReference type="Proteomes" id="UP000286954">
    <property type="component" value="Chromosome"/>
</dbReference>
<protein>
    <recommendedName>
        <fullName evidence="3">STAS/SEC14 domain-containing protein</fullName>
    </recommendedName>
</protein>
<evidence type="ECO:0008006" key="3">
    <source>
        <dbReference type="Google" id="ProtNLM"/>
    </source>
</evidence>
<dbReference type="AlphaFoldDB" id="A0A3T0EB13"/>